<evidence type="ECO:0008006" key="3">
    <source>
        <dbReference type="Google" id="ProtNLM"/>
    </source>
</evidence>
<protein>
    <recommendedName>
        <fullName evidence="3">Rna-directed dna polymerase from mobile element jockey-like</fullName>
    </recommendedName>
</protein>
<keyword evidence="2" id="KW-1185">Reference proteome</keyword>
<dbReference type="OrthoDB" id="416454at2759"/>
<evidence type="ECO:0000313" key="2">
    <source>
        <dbReference type="Proteomes" id="UP000796761"/>
    </source>
</evidence>
<reference evidence="1" key="1">
    <citation type="submission" date="2019-04" db="EMBL/GenBank/DDBJ databases">
        <title>Genome assembly of Zosterops borbonicus 15179.</title>
        <authorList>
            <person name="Leroy T."/>
            <person name="Anselmetti Y."/>
            <person name="Tilak M.-K."/>
            <person name="Nabholz B."/>
        </authorList>
    </citation>
    <scope>NUCLEOTIDE SEQUENCE</scope>
    <source>
        <strain evidence="1">HGM_15179</strain>
        <tissue evidence="1">Muscle</tissue>
    </source>
</reference>
<dbReference type="AlphaFoldDB" id="A0A8K1G526"/>
<dbReference type="PANTHER" id="PTHR33395:SF22">
    <property type="entry name" value="REVERSE TRANSCRIPTASE DOMAIN-CONTAINING PROTEIN"/>
    <property type="match status" value="1"/>
</dbReference>
<sequence length="344" mass="38446">MVKQAVSLQPMEDPGGAEIHLQPMKETHARAGKCLKEGCESIGNLCWSRVLAETCRPMQRGAHTGAAPEGSDRVGLVGAWHPDRVYPVEPFLVLKPGIWISEVPGGCQELSVLKAKASDETHQPRVKVRILGYAGYLRSVFILTCNCKGRIGMTGNLKTVTKMKVIKRRNLRVMTQMQMIQAFHISQVPELLGGGWGSKVPPTVCKEQVQNHSMKLNSHKSMGPDDMHSRVLRELSDDVAKPLCMIFEKSWQSDKVPHDWKKGNIAPIFKKGRKEDSGNYRLVSLTSVPGKIMEQILMEAMLRHMRDKEVIQDSQHDFTKGRSCMTNKVAFYDSDSNGQQGKND</sequence>
<dbReference type="GO" id="GO:0031012">
    <property type="term" value="C:extracellular matrix"/>
    <property type="evidence" value="ECO:0007669"/>
    <property type="project" value="TreeGrafter"/>
</dbReference>
<organism evidence="1 2">
    <name type="scientific">Zosterops borbonicus</name>
    <dbReference type="NCBI Taxonomy" id="364589"/>
    <lineage>
        <taxon>Eukaryota</taxon>
        <taxon>Metazoa</taxon>
        <taxon>Chordata</taxon>
        <taxon>Craniata</taxon>
        <taxon>Vertebrata</taxon>
        <taxon>Euteleostomi</taxon>
        <taxon>Archelosauria</taxon>
        <taxon>Archosauria</taxon>
        <taxon>Dinosauria</taxon>
        <taxon>Saurischia</taxon>
        <taxon>Theropoda</taxon>
        <taxon>Coelurosauria</taxon>
        <taxon>Aves</taxon>
        <taxon>Neognathae</taxon>
        <taxon>Neoaves</taxon>
        <taxon>Telluraves</taxon>
        <taxon>Australaves</taxon>
        <taxon>Passeriformes</taxon>
        <taxon>Sylvioidea</taxon>
        <taxon>Zosteropidae</taxon>
        <taxon>Zosterops</taxon>
    </lineage>
</organism>
<proteinExistence type="predicted"/>
<dbReference type="PANTHER" id="PTHR33395">
    <property type="entry name" value="TRANSCRIPTASE, PUTATIVE-RELATED-RELATED"/>
    <property type="match status" value="1"/>
</dbReference>
<dbReference type="GO" id="GO:0007508">
    <property type="term" value="P:larval heart development"/>
    <property type="evidence" value="ECO:0007669"/>
    <property type="project" value="TreeGrafter"/>
</dbReference>
<evidence type="ECO:0000313" key="1">
    <source>
        <dbReference type="EMBL" id="TRZ12029.1"/>
    </source>
</evidence>
<dbReference type="EMBL" id="SWJQ01000632">
    <property type="protein sequence ID" value="TRZ12029.1"/>
    <property type="molecule type" value="Genomic_DNA"/>
</dbReference>
<dbReference type="GO" id="GO:0061343">
    <property type="term" value="P:cell adhesion involved in heart morphogenesis"/>
    <property type="evidence" value="ECO:0007669"/>
    <property type="project" value="TreeGrafter"/>
</dbReference>
<accession>A0A8K1G526</accession>
<dbReference type="Proteomes" id="UP000796761">
    <property type="component" value="Unassembled WGS sequence"/>
</dbReference>
<comment type="caution">
    <text evidence="1">The sequence shown here is derived from an EMBL/GenBank/DDBJ whole genome shotgun (WGS) entry which is preliminary data.</text>
</comment>
<gene>
    <name evidence="1" type="ORF">HGM15179_015092</name>
</gene>
<name>A0A8K1G526_9PASS</name>